<reference evidence="7 8" key="1">
    <citation type="submission" date="2021-06" db="EMBL/GenBank/DDBJ databases">
        <title>Differences between aerobic and microaerobic xylene degrading microbial communities.</title>
        <authorList>
            <person name="Banerjee S."/>
            <person name="Tancsics A."/>
        </authorList>
    </citation>
    <scope>NUCLEOTIDE SEQUENCE [LARGE SCALE GENOMIC DNA]</scope>
    <source>
        <strain evidence="7 8">MAP12</strain>
    </source>
</reference>
<dbReference type="PANTHER" id="PTHR30222:SF18">
    <property type="entry name" value="BIFUNCTIONAL POLYHYDROXYBUTYRATE SYNTHASE _ ABC TRANSPORTER PERIPLASMIC BINDING PROTEIN-RELATED"/>
    <property type="match status" value="1"/>
</dbReference>
<evidence type="ECO:0000256" key="3">
    <source>
        <dbReference type="ARBA" id="ARBA00022729"/>
    </source>
</evidence>
<protein>
    <recommendedName>
        <fullName evidence="5">Putrescine-binding periplasmic protein</fullName>
    </recommendedName>
</protein>
<evidence type="ECO:0000256" key="6">
    <source>
        <dbReference type="SAM" id="SignalP"/>
    </source>
</evidence>
<accession>A0ABS6MU85</accession>
<organism evidence="7 8">
    <name type="scientific">Geopseudomonas aromaticivorans</name>
    <dbReference type="NCBI Taxonomy" id="2849492"/>
    <lineage>
        <taxon>Bacteria</taxon>
        <taxon>Pseudomonadati</taxon>
        <taxon>Pseudomonadota</taxon>
        <taxon>Gammaproteobacteria</taxon>
        <taxon>Pseudomonadales</taxon>
        <taxon>Pseudomonadaceae</taxon>
        <taxon>Geopseudomonas</taxon>
    </lineage>
</organism>
<name>A0ABS6MU85_9GAMM</name>
<feature type="signal peptide" evidence="6">
    <location>
        <begin position="1"/>
        <end position="22"/>
    </location>
</feature>
<comment type="subcellular location">
    <subcellularLocation>
        <location evidence="1 5">Periplasm</location>
    </subcellularLocation>
</comment>
<evidence type="ECO:0000256" key="2">
    <source>
        <dbReference type="ARBA" id="ARBA00022448"/>
    </source>
</evidence>
<keyword evidence="4 5" id="KW-0574">Periplasm</keyword>
<comment type="caution">
    <text evidence="7">The sequence shown here is derived from an EMBL/GenBank/DDBJ whole genome shotgun (WGS) entry which is preliminary data.</text>
</comment>
<proteinExistence type="inferred from homology"/>
<feature type="chain" id="PRO_5046111490" description="Putrescine-binding periplasmic protein" evidence="6">
    <location>
        <begin position="23"/>
        <end position="350"/>
    </location>
</feature>
<dbReference type="PIRSF" id="PIRSF019574">
    <property type="entry name" value="Periplasmic_polyamine_BP"/>
    <property type="match status" value="1"/>
</dbReference>
<evidence type="ECO:0000313" key="7">
    <source>
        <dbReference type="EMBL" id="MBV2132359.1"/>
    </source>
</evidence>
<sequence length="350" mass="38195">MMKRTLLALGLGIGLGASLAQAQEDVVRVYGWQGRLAPGVIEDFQKQTGIRVESATYASGEDMLAGVRYDVVFPTHFQLPALLAEKRLQPLDPARLPNLAQVNPDLLAVLSSFDENNRYAVPYLWGTVGLALNAPKVVETLGAEPEDSWSLLFDAKNSGRLAKCGIGLLDARLEAVSLLLNYKGESLAHSSKREIYQAGEDLSALRDQAASFGNASYVEALADGRLCMALAWSGHVLKASAAGAPLRFVTPKEGALIFIDTMAIPRQAEHVEAAHRFIDYLASAAANTRTARETRFYPVSRPDAPAMTQLASEHPELVVSSEQRRKFYYLEALDPARKNLVDASWSLLQR</sequence>
<dbReference type="EMBL" id="JAHRGL010000014">
    <property type="protein sequence ID" value="MBV2132359.1"/>
    <property type="molecule type" value="Genomic_DNA"/>
</dbReference>
<keyword evidence="2 5" id="KW-0813">Transport</keyword>
<gene>
    <name evidence="7" type="ORF">KRX52_06025</name>
</gene>
<keyword evidence="3 6" id="KW-0732">Signal</keyword>
<evidence type="ECO:0000256" key="4">
    <source>
        <dbReference type="ARBA" id="ARBA00022764"/>
    </source>
</evidence>
<evidence type="ECO:0000256" key="5">
    <source>
        <dbReference type="PIRNR" id="PIRNR019574"/>
    </source>
</evidence>
<dbReference type="RefSeq" id="WP_217680418.1">
    <property type="nucleotide sequence ID" value="NZ_JAHRGL010000014.1"/>
</dbReference>
<dbReference type="InterPro" id="IPR006059">
    <property type="entry name" value="SBP"/>
</dbReference>
<comment type="function">
    <text evidence="5">Required for the activity of the bacterial periplasmic transport system of putrescine.</text>
</comment>
<evidence type="ECO:0000313" key="8">
    <source>
        <dbReference type="Proteomes" id="UP000813068"/>
    </source>
</evidence>
<dbReference type="Pfam" id="PF13416">
    <property type="entry name" value="SBP_bac_8"/>
    <property type="match status" value="1"/>
</dbReference>
<comment type="similarity">
    <text evidence="5">Belongs to the bacterial solute-binding protein PotD/PotF family.</text>
</comment>
<dbReference type="Proteomes" id="UP000813068">
    <property type="component" value="Unassembled WGS sequence"/>
</dbReference>
<keyword evidence="8" id="KW-1185">Reference proteome</keyword>
<evidence type="ECO:0000256" key="1">
    <source>
        <dbReference type="ARBA" id="ARBA00004418"/>
    </source>
</evidence>
<dbReference type="PANTHER" id="PTHR30222">
    <property type="entry name" value="SPERMIDINE/PUTRESCINE-BINDING PERIPLASMIC PROTEIN"/>
    <property type="match status" value="1"/>
</dbReference>
<dbReference type="InterPro" id="IPR001188">
    <property type="entry name" value="Sperm_putr-bd"/>
</dbReference>